<evidence type="ECO:0000313" key="1">
    <source>
        <dbReference type="EMBL" id="SRX80064.1"/>
    </source>
</evidence>
<reference evidence="1 2" key="1">
    <citation type="submission" date="2018-05" db="EMBL/GenBank/DDBJ databases">
        <authorList>
            <consortium name="IHU Genomes"/>
        </authorList>
    </citation>
    <scope>NUCLEOTIDE SEQUENCE [LARGE SCALE GENOMIC DNA]</scope>
    <source>
        <strain evidence="1 2">P7335</strain>
    </source>
</reference>
<evidence type="ECO:0008006" key="3">
    <source>
        <dbReference type="Google" id="ProtNLM"/>
    </source>
</evidence>
<dbReference type="EMBL" id="UEGS01000001">
    <property type="protein sequence ID" value="SRX80064.1"/>
    <property type="molecule type" value="Genomic_DNA"/>
</dbReference>
<protein>
    <recommendedName>
        <fullName evidence="3">DUF385 domain-containing protein</fullName>
    </recommendedName>
</protein>
<dbReference type="InterPro" id="IPR012349">
    <property type="entry name" value="Split_barrel_FMN-bd"/>
</dbReference>
<dbReference type="Gene3D" id="2.30.110.10">
    <property type="entry name" value="Electron Transport, Fmn-binding Protein, Chain A"/>
    <property type="match status" value="1"/>
</dbReference>
<dbReference type="InterPro" id="IPR016791">
    <property type="entry name" value="Polyketide_synth_GrhN/RubW_prd"/>
</dbReference>
<dbReference type="PIRSF" id="PIRSF021513">
    <property type="entry name" value="GrhN_RubW_prd"/>
    <property type="match status" value="1"/>
</dbReference>
<proteinExistence type="predicted"/>
<dbReference type="Proteomes" id="UP000252008">
    <property type="component" value="Unassembled WGS sequence"/>
</dbReference>
<organism evidence="1 2">
    <name type="scientific">Mycolicibacterium parafortuitum</name>
    <name type="common">Mycobacterium parafortuitum</name>
    <dbReference type="NCBI Taxonomy" id="39692"/>
    <lineage>
        <taxon>Bacteria</taxon>
        <taxon>Bacillati</taxon>
        <taxon>Actinomycetota</taxon>
        <taxon>Actinomycetes</taxon>
        <taxon>Mycobacteriales</taxon>
        <taxon>Mycobacteriaceae</taxon>
        <taxon>Mycolicibacterium</taxon>
    </lineage>
</organism>
<dbReference type="RefSeq" id="WP_083144735.1">
    <property type="nucleotide sequence ID" value="NZ_MVID01000017.1"/>
</dbReference>
<sequence length="158" mass="17570">MTDQPIDAAHPPDAMLAVVNPTLRFLLKTPLGGLIGDFMLVSFTGRKSGKRYSTPVSAHHLDGNLYVVLEAQWKYNFRDGADAEVSYRGKTRTMRGELITDRSAVAAICERIATSYGPKKAQRQMGMTFRDDRLPTTPEWEDAVDRMKIAAIKLTPKG</sequence>
<accession>A0A375YG63</accession>
<gene>
    <name evidence="1" type="ORF">MPP7335_01803</name>
</gene>
<dbReference type="STRING" id="39692.BST38_17820"/>
<evidence type="ECO:0000313" key="2">
    <source>
        <dbReference type="Proteomes" id="UP000252008"/>
    </source>
</evidence>
<dbReference type="AlphaFoldDB" id="A0A375YG63"/>
<keyword evidence="2" id="KW-1185">Reference proteome</keyword>
<name>A0A375YG63_MYCPF</name>